<dbReference type="EMBL" id="JBHLWQ010000029">
    <property type="protein sequence ID" value="MFC0199270.1"/>
    <property type="molecule type" value="Genomic_DNA"/>
</dbReference>
<dbReference type="NCBIfam" id="TIGR01563">
    <property type="entry name" value="gp16_SPP1"/>
    <property type="match status" value="1"/>
</dbReference>
<dbReference type="RefSeq" id="WP_265508640.1">
    <property type="nucleotide sequence ID" value="NZ_JAOTBE010000094.1"/>
</dbReference>
<dbReference type="InterPro" id="IPR038666">
    <property type="entry name" value="SSP1_head-tail_sf"/>
</dbReference>
<reference evidence="1 2" key="1">
    <citation type="submission" date="2024-09" db="EMBL/GenBank/DDBJ databases">
        <authorList>
            <person name="Sun Q."/>
            <person name="Mori K."/>
        </authorList>
    </citation>
    <scope>NUCLEOTIDE SEQUENCE [LARGE SCALE GENOMIC DNA]</scope>
    <source>
        <strain evidence="1 2">CCM 7904</strain>
    </source>
</reference>
<evidence type="ECO:0000313" key="2">
    <source>
        <dbReference type="Proteomes" id="UP001589795"/>
    </source>
</evidence>
<proteinExistence type="predicted"/>
<organism evidence="1 2">
    <name type="scientific">Paracoccus rhizosphaerae</name>
    <dbReference type="NCBI Taxonomy" id="1133347"/>
    <lineage>
        <taxon>Bacteria</taxon>
        <taxon>Pseudomonadati</taxon>
        <taxon>Pseudomonadota</taxon>
        <taxon>Alphaproteobacteria</taxon>
        <taxon>Rhodobacterales</taxon>
        <taxon>Paracoccaceae</taxon>
        <taxon>Paracoccus</taxon>
    </lineage>
</organism>
<comment type="caution">
    <text evidence="1">The sequence shown here is derived from an EMBL/GenBank/DDBJ whole genome shotgun (WGS) entry which is preliminary data.</text>
</comment>
<accession>A0ABV6CEW3</accession>
<dbReference type="Gene3D" id="2.40.10.270">
    <property type="entry name" value="Bacteriophage SPP1 head-tail adaptor protein"/>
    <property type="match status" value="1"/>
</dbReference>
<gene>
    <name evidence="1" type="ORF">ACFFIZ_02755</name>
</gene>
<dbReference type="InterPro" id="IPR008767">
    <property type="entry name" value="Phage_SPP1_head-tail_adaptor"/>
</dbReference>
<name>A0ABV6CEW3_9RHOB</name>
<dbReference type="Pfam" id="PF05521">
    <property type="entry name" value="Phage_HCP"/>
    <property type="match status" value="1"/>
</dbReference>
<sequence length="105" mass="11683">MKAGKLTETITITTFQLFVNDYGTPERGSTPTVATVRAERIDQTTEEFLRGGGATDEETVVFRIRFVDGITSAGEVTWQGETFNIKQITPIGRRKGLDLRCVRLT</sequence>
<keyword evidence="2" id="KW-1185">Reference proteome</keyword>
<protein>
    <submittedName>
        <fullName evidence="1">Phage head closure protein</fullName>
    </submittedName>
</protein>
<evidence type="ECO:0000313" key="1">
    <source>
        <dbReference type="EMBL" id="MFC0199270.1"/>
    </source>
</evidence>
<dbReference type="Proteomes" id="UP001589795">
    <property type="component" value="Unassembled WGS sequence"/>
</dbReference>